<dbReference type="InterPro" id="IPR013103">
    <property type="entry name" value="RVT_2"/>
</dbReference>
<keyword evidence="3" id="KW-1185">Reference proteome</keyword>
<evidence type="ECO:0000313" key="3">
    <source>
        <dbReference type="Proteomes" id="UP001231189"/>
    </source>
</evidence>
<feature type="domain" description="Reverse transcriptase Ty1/copia-type" evidence="1">
    <location>
        <begin position="94"/>
        <end position="172"/>
    </location>
</feature>
<evidence type="ECO:0000259" key="1">
    <source>
        <dbReference type="Pfam" id="PF07727"/>
    </source>
</evidence>
<organism evidence="2 3">
    <name type="scientific">Lolium multiflorum</name>
    <name type="common">Italian ryegrass</name>
    <name type="synonym">Lolium perenne subsp. multiflorum</name>
    <dbReference type="NCBI Taxonomy" id="4521"/>
    <lineage>
        <taxon>Eukaryota</taxon>
        <taxon>Viridiplantae</taxon>
        <taxon>Streptophyta</taxon>
        <taxon>Embryophyta</taxon>
        <taxon>Tracheophyta</taxon>
        <taxon>Spermatophyta</taxon>
        <taxon>Magnoliopsida</taxon>
        <taxon>Liliopsida</taxon>
        <taxon>Poales</taxon>
        <taxon>Poaceae</taxon>
        <taxon>BOP clade</taxon>
        <taxon>Pooideae</taxon>
        <taxon>Poodae</taxon>
        <taxon>Poeae</taxon>
        <taxon>Poeae Chloroplast Group 2 (Poeae type)</taxon>
        <taxon>Loliodinae</taxon>
        <taxon>Loliinae</taxon>
        <taxon>Lolium</taxon>
    </lineage>
</organism>
<proteinExistence type="predicted"/>
<dbReference type="AlphaFoldDB" id="A0AAD8TCP3"/>
<dbReference type="Pfam" id="PF07727">
    <property type="entry name" value="RVT_2"/>
    <property type="match status" value="1"/>
</dbReference>
<evidence type="ECO:0000313" key="2">
    <source>
        <dbReference type="EMBL" id="KAK1679364.1"/>
    </source>
</evidence>
<accession>A0AAD8TCP3</accession>
<name>A0AAD8TCP3_LOLMU</name>
<reference evidence="2" key="1">
    <citation type="submission" date="2023-07" db="EMBL/GenBank/DDBJ databases">
        <title>A chromosome-level genome assembly of Lolium multiflorum.</title>
        <authorList>
            <person name="Chen Y."/>
            <person name="Copetti D."/>
            <person name="Kolliker R."/>
            <person name="Studer B."/>
        </authorList>
    </citation>
    <scope>NUCLEOTIDE SEQUENCE</scope>
    <source>
        <strain evidence="2">02402/16</strain>
        <tissue evidence="2">Leaf</tissue>
    </source>
</reference>
<comment type="caution">
    <text evidence="2">The sequence shown here is derived from an EMBL/GenBank/DDBJ whole genome shotgun (WGS) entry which is preliminary data.</text>
</comment>
<protein>
    <recommendedName>
        <fullName evidence="1">Reverse transcriptase Ty1/copia-type domain-containing protein</fullName>
    </recommendedName>
</protein>
<sequence>MPLSVSSTPRTSLPPLPLHQVACCGSGATYRAIIAYHGSTCCLRRGRQPAGRRASHCEPGHRWFFFRGSGSYHTCTAWPSPMRPAAYTISHHGKWIYRHKMKSDGSLERYKARWVLRGLIQREGIDFDETFIPVVKPATIRTVLSLALSSDRPIHQLDVKNAFLNGTLTEMVMTDMGDLHYFLGISVKRSKDRLFLSKEKYAQCKSISTPVDTASKLLAKSSDPVVDPTKYRSIA</sequence>
<gene>
    <name evidence="2" type="ORF">QYE76_040212</name>
</gene>
<dbReference type="Proteomes" id="UP001231189">
    <property type="component" value="Unassembled WGS sequence"/>
</dbReference>
<dbReference type="EMBL" id="JAUUTY010000002">
    <property type="protein sequence ID" value="KAK1679364.1"/>
    <property type="molecule type" value="Genomic_DNA"/>
</dbReference>